<sequence>MLATANDAKLPDPLPRKINVGCGYDRREGYLNVDLHAVHGPDLVADVVSMPMLPSGAFDEVLAQDVLEHFERAKTVPALQEWARLLAPGGILHVRVPTLTGMFDLLSRPDRREASKPMGSSISSTAGLQR</sequence>
<feature type="compositionally biased region" description="Polar residues" evidence="1">
    <location>
        <begin position="118"/>
        <end position="130"/>
    </location>
</feature>
<reference evidence="3 4" key="1">
    <citation type="journal article" date="2015" name="Stand. Genomic Sci.">
        <title>Genomic Encyclopedia of Bacterial and Archaeal Type Strains, Phase III: the genomes of soil and plant-associated and newly described type strains.</title>
        <authorList>
            <person name="Whitman W.B."/>
            <person name="Woyke T."/>
            <person name="Klenk H.P."/>
            <person name="Zhou Y."/>
            <person name="Lilburn T.G."/>
            <person name="Beck B.J."/>
            <person name="De Vos P."/>
            <person name="Vandamme P."/>
            <person name="Eisen J.A."/>
            <person name="Garrity G."/>
            <person name="Hugenholtz P."/>
            <person name="Kyrpides N.C."/>
        </authorList>
    </citation>
    <scope>NUCLEOTIDE SEQUENCE [LARGE SCALE GENOMIC DNA]</scope>
    <source>
        <strain evidence="3 4">A3</strain>
    </source>
</reference>
<dbReference type="GO" id="GO:0032259">
    <property type="term" value="P:methylation"/>
    <property type="evidence" value="ECO:0007669"/>
    <property type="project" value="UniProtKB-KW"/>
</dbReference>
<dbReference type="Gene3D" id="3.40.50.150">
    <property type="entry name" value="Vaccinia Virus protein VP39"/>
    <property type="match status" value="1"/>
</dbReference>
<evidence type="ECO:0000313" key="3">
    <source>
        <dbReference type="EMBL" id="TCO39916.1"/>
    </source>
</evidence>
<dbReference type="InterPro" id="IPR013216">
    <property type="entry name" value="Methyltransf_11"/>
</dbReference>
<keyword evidence="3" id="KW-0489">Methyltransferase</keyword>
<dbReference type="OrthoDB" id="9810247at2"/>
<dbReference type="SUPFAM" id="SSF53335">
    <property type="entry name" value="S-adenosyl-L-methionine-dependent methyltransferases"/>
    <property type="match status" value="1"/>
</dbReference>
<gene>
    <name evidence="3" type="ORF">EV148_10669</name>
</gene>
<dbReference type="InterPro" id="IPR029063">
    <property type="entry name" value="SAM-dependent_MTases_sf"/>
</dbReference>
<evidence type="ECO:0000256" key="1">
    <source>
        <dbReference type="SAM" id="MobiDB-lite"/>
    </source>
</evidence>
<dbReference type="RefSeq" id="WP_131998382.1">
    <property type="nucleotide sequence ID" value="NZ_JACGXM010000007.1"/>
</dbReference>
<evidence type="ECO:0000313" key="4">
    <source>
        <dbReference type="Proteomes" id="UP000294862"/>
    </source>
</evidence>
<feature type="region of interest" description="Disordered" evidence="1">
    <location>
        <begin position="110"/>
        <end position="130"/>
    </location>
</feature>
<dbReference type="AlphaFoldDB" id="A0A4R2I7M7"/>
<proteinExistence type="predicted"/>
<protein>
    <submittedName>
        <fullName evidence="3">Methyltransferase family protein</fullName>
    </submittedName>
</protein>
<dbReference type="CDD" id="cd02440">
    <property type="entry name" value="AdoMet_MTases"/>
    <property type="match status" value="1"/>
</dbReference>
<comment type="caution">
    <text evidence="3">The sequence shown here is derived from an EMBL/GenBank/DDBJ whole genome shotgun (WGS) entry which is preliminary data.</text>
</comment>
<dbReference type="GO" id="GO:0008757">
    <property type="term" value="F:S-adenosylmethionine-dependent methyltransferase activity"/>
    <property type="evidence" value="ECO:0007669"/>
    <property type="project" value="InterPro"/>
</dbReference>
<dbReference type="EMBL" id="SLWQ01000006">
    <property type="protein sequence ID" value="TCO39916.1"/>
    <property type="molecule type" value="Genomic_DNA"/>
</dbReference>
<dbReference type="Proteomes" id="UP000294862">
    <property type="component" value="Unassembled WGS sequence"/>
</dbReference>
<dbReference type="Pfam" id="PF08241">
    <property type="entry name" value="Methyltransf_11"/>
    <property type="match status" value="1"/>
</dbReference>
<organism evidence="3 4">
    <name type="scientific">Dokdonella fugitiva</name>
    <dbReference type="NCBI Taxonomy" id="328517"/>
    <lineage>
        <taxon>Bacteria</taxon>
        <taxon>Pseudomonadati</taxon>
        <taxon>Pseudomonadota</taxon>
        <taxon>Gammaproteobacteria</taxon>
        <taxon>Lysobacterales</taxon>
        <taxon>Rhodanobacteraceae</taxon>
        <taxon>Dokdonella</taxon>
    </lineage>
</organism>
<accession>A0A4R2I7M7</accession>
<keyword evidence="3" id="KW-0808">Transferase</keyword>
<evidence type="ECO:0000259" key="2">
    <source>
        <dbReference type="Pfam" id="PF08241"/>
    </source>
</evidence>
<keyword evidence="4" id="KW-1185">Reference proteome</keyword>
<feature type="domain" description="Methyltransferase type 11" evidence="2">
    <location>
        <begin position="23"/>
        <end position="93"/>
    </location>
</feature>
<name>A0A4R2I7M7_9GAMM</name>